<reference evidence="2" key="1">
    <citation type="submission" date="2018-06" db="EMBL/GenBank/DDBJ databases">
        <authorList>
            <person name="Ashton P.M."/>
            <person name="Dallman T."/>
            <person name="Nair S."/>
            <person name="De Pinna E."/>
            <person name="Peters T."/>
            <person name="Grant K."/>
        </authorList>
    </citation>
    <scope>NUCLEOTIDE SEQUENCE [LARGE SCALE GENOMIC DNA]</scope>
    <source>
        <strain evidence="2">449454</strain>
    </source>
</reference>
<comment type="caution">
    <text evidence="2">The sequence shown here is derived from an EMBL/GenBank/DDBJ whole genome shotgun (WGS) entry which is preliminary data.</text>
</comment>
<organism evidence="2">
    <name type="scientific">Salmonella enterica subsp. enterica serovar Panama</name>
    <dbReference type="NCBI Taxonomy" id="29472"/>
    <lineage>
        <taxon>Bacteria</taxon>
        <taxon>Pseudomonadati</taxon>
        <taxon>Pseudomonadota</taxon>
        <taxon>Gammaproteobacteria</taxon>
        <taxon>Enterobacterales</taxon>
        <taxon>Enterobacteriaceae</taxon>
        <taxon>Salmonella</taxon>
    </lineage>
</organism>
<evidence type="ECO:0000313" key="2">
    <source>
        <dbReference type="EMBL" id="EBR8436331.1"/>
    </source>
</evidence>
<name>A0A5U8JID4_SALET</name>
<gene>
    <name evidence="2" type="ORF">DOI44_25755</name>
</gene>
<accession>A0A5U8JID4</accession>
<protein>
    <recommendedName>
        <fullName evidence="1">DUF4277 domain-containing protein</fullName>
    </recommendedName>
</protein>
<dbReference type="EMBL" id="AAGTPA010000051">
    <property type="protein sequence ID" value="EBR8436331.1"/>
    <property type="molecule type" value="Genomic_DNA"/>
</dbReference>
<dbReference type="InterPro" id="IPR025457">
    <property type="entry name" value="DUF4277"/>
</dbReference>
<dbReference type="AlphaFoldDB" id="A0A5U8JID4"/>
<sequence length="105" mass="11321">MSAPDISVRNLDHPGLVAAMCDELGIAAMIDTLLPSMHPAKVSAEQIISVPERKSPGTNLLVAPGFRQYTSGLTQYLLPLKNHVKFPCHDVSGGRLKNTITEQAE</sequence>
<feature type="domain" description="DUF4277" evidence="1">
    <location>
        <begin position="7"/>
        <end position="48"/>
    </location>
</feature>
<evidence type="ECO:0000259" key="1">
    <source>
        <dbReference type="Pfam" id="PF14104"/>
    </source>
</evidence>
<dbReference type="Proteomes" id="UP000839597">
    <property type="component" value="Unassembled WGS sequence"/>
</dbReference>
<proteinExistence type="predicted"/>
<dbReference type="Pfam" id="PF14104">
    <property type="entry name" value="DUF4277"/>
    <property type="match status" value="1"/>
</dbReference>